<accession>A0AAD7R543</accession>
<dbReference type="EMBL" id="JAINUG010000659">
    <property type="protein sequence ID" value="KAJ8362475.1"/>
    <property type="molecule type" value="Genomic_DNA"/>
</dbReference>
<feature type="region of interest" description="Disordered" evidence="1">
    <location>
        <begin position="474"/>
        <end position="493"/>
    </location>
</feature>
<dbReference type="Proteomes" id="UP001221898">
    <property type="component" value="Unassembled WGS sequence"/>
</dbReference>
<feature type="domain" description="C2H2-type" evidence="2">
    <location>
        <begin position="268"/>
        <end position="291"/>
    </location>
</feature>
<evidence type="ECO:0000313" key="3">
    <source>
        <dbReference type="EMBL" id="KAJ8362475.1"/>
    </source>
</evidence>
<name>A0AAD7R543_9TELE</name>
<gene>
    <name evidence="3" type="ORF">AAFF_G00372150</name>
</gene>
<dbReference type="AlphaFoldDB" id="A0AAD7R543"/>
<protein>
    <recommendedName>
        <fullName evidence="2">C2H2-type domain-containing protein</fullName>
    </recommendedName>
</protein>
<feature type="region of interest" description="Disordered" evidence="1">
    <location>
        <begin position="365"/>
        <end position="395"/>
    </location>
</feature>
<evidence type="ECO:0000256" key="1">
    <source>
        <dbReference type="SAM" id="MobiDB-lite"/>
    </source>
</evidence>
<evidence type="ECO:0000313" key="4">
    <source>
        <dbReference type="Proteomes" id="UP001221898"/>
    </source>
</evidence>
<evidence type="ECO:0000259" key="2">
    <source>
        <dbReference type="SMART" id="SM00355"/>
    </source>
</evidence>
<reference evidence="3" key="1">
    <citation type="journal article" date="2023" name="Science">
        <title>Genome structures resolve the early diversification of teleost fishes.</title>
        <authorList>
            <person name="Parey E."/>
            <person name="Louis A."/>
            <person name="Montfort J."/>
            <person name="Bouchez O."/>
            <person name="Roques C."/>
            <person name="Iampietro C."/>
            <person name="Lluch J."/>
            <person name="Castinel A."/>
            <person name="Donnadieu C."/>
            <person name="Desvignes T."/>
            <person name="Floi Bucao C."/>
            <person name="Jouanno E."/>
            <person name="Wen M."/>
            <person name="Mejri S."/>
            <person name="Dirks R."/>
            <person name="Jansen H."/>
            <person name="Henkel C."/>
            <person name="Chen W.J."/>
            <person name="Zahm M."/>
            <person name="Cabau C."/>
            <person name="Klopp C."/>
            <person name="Thompson A.W."/>
            <person name="Robinson-Rechavi M."/>
            <person name="Braasch I."/>
            <person name="Lecointre G."/>
            <person name="Bobe J."/>
            <person name="Postlethwait J.H."/>
            <person name="Berthelot C."/>
            <person name="Roest Crollius H."/>
            <person name="Guiguen Y."/>
        </authorList>
    </citation>
    <scope>NUCLEOTIDE SEQUENCE</scope>
    <source>
        <strain evidence="3">NC1722</strain>
    </source>
</reference>
<dbReference type="InterPro" id="IPR013087">
    <property type="entry name" value="Znf_C2H2_type"/>
</dbReference>
<dbReference type="SMART" id="SM00355">
    <property type="entry name" value="ZnF_C2H2"/>
    <property type="match status" value="2"/>
</dbReference>
<sequence>MLSLLGVRALQRSPEEGAVEILTLRIPAWFVAIATSTWDGFFGRFHEHTAEVLLQYSGLEASGPSPTGSPPRLLLSTSPGHLVEVSSQCGKSFSRLVLSGLELLHAQSEAAHLKRIRLLDWGRPLGSQPLPHSLTLLLILPWAQWWDLNTIDIVLWLQDIASRQTDVVEGRTGGDPRQGRSYEDMKEESVVDSTDYTGVEPRSSLNRSKNTEEWKTGYGMSREEKDILFNMKEEEGERSCAEASCSSPVITPRNQNTGHLVEVSSPVLACSQCPFVHMEEVKLHRHIERVHPEEYSRSTEATLVYVWRRLIGAKQVAPPVKQGGWVGGRTASRCGQQPWKRCGAWRRGGIGSLPQLQLVFPFASPADSGGSRSMETKLRQGSGAGAPESEAEAEKRTCKRRNTALWWLDWGRPLGSQPLPHSLTLLLIPPSGSRTSPAGRQTLWRAAQVVTHVRDEAKQGRACYEDMKEESVVDSTDYTGVEPRSSLNRSKNTEEWKTGYGMSREEKDILFNMKEEEGERSCAEASCSSPVITPRNQNTGHLVEVSSQVLACSQCPFVHMEEVKLHRHIERVHPEEYSRSLRALVLPPKARSPFVLSLVRGSTRRPWSDDLNDRLDDPKHMQSEPDLPKVEARGNERRHPGTEATLVYVWRRLIGAKAGSSAGEAGRMGRRQDSLTLWPAAMEKVWSMEEGRHRKLLRLDWGRPLGSQPLPCCSLTLLLIPPSGSRTSPAGRQTLWRAAQVVTHVRDEAKQGRAWLVLGWETAWEYQLLQAALSHSVTGRQNGFDRHLVEVLSAPVLSSLELGMTEDPGSGATQEATQLLVQAL</sequence>
<feature type="non-terminal residue" evidence="3">
    <location>
        <position position="1"/>
    </location>
</feature>
<feature type="region of interest" description="Disordered" evidence="1">
    <location>
        <begin position="607"/>
        <end position="638"/>
    </location>
</feature>
<proteinExistence type="predicted"/>
<feature type="domain" description="C2H2-type" evidence="2">
    <location>
        <begin position="550"/>
        <end position="573"/>
    </location>
</feature>
<organism evidence="3 4">
    <name type="scientific">Aldrovandia affinis</name>
    <dbReference type="NCBI Taxonomy" id="143900"/>
    <lineage>
        <taxon>Eukaryota</taxon>
        <taxon>Metazoa</taxon>
        <taxon>Chordata</taxon>
        <taxon>Craniata</taxon>
        <taxon>Vertebrata</taxon>
        <taxon>Euteleostomi</taxon>
        <taxon>Actinopterygii</taxon>
        <taxon>Neopterygii</taxon>
        <taxon>Teleostei</taxon>
        <taxon>Notacanthiformes</taxon>
        <taxon>Halosauridae</taxon>
        <taxon>Aldrovandia</taxon>
    </lineage>
</organism>
<comment type="caution">
    <text evidence="3">The sequence shown here is derived from an EMBL/GenBank/DDBJ whole genome shotgun (WGS) entry which is preliminary data.</text>
</comment>
<feature type="region of interest" description="Disordered" evidence="1">
    <location>
        <begin position="167"/>
        <end position="211"/>
    </location>
</feature>
<feature type="compositionally biased region" description="Basic and acidic residues" evidence="1">
    <location>
        <begin position="167"/>
        <end position="189"/>
    </location>
</feature>
<keyword evidence="4" id="KW-1185">Reference proteome</keyword>